<dbReference type="EMBL" id="LNVH01000010">
    <property type="protein sequence ID" value="ORJ31511.1"/>
    <property type="molecule type" value="Genomic_DNA"/>
</dbReference>
<evidence type="ECO:0000256" key="1">
    <source>
        <dbReference type="SAM" id="Phobius"/>
    </source>
</evidence>
<gene>
    <name evidence="2" type="ORF">ATE37_08370</name>
</gene>
<keyword evidence="1" id="KW-1133">Transmembrane helix</keyword>
<keyword evidence="1" id="KW-0472">Membrane</keyword>
<feature type="transmembrane region" description="Helical" evidence="1">
    <location>
        <begin position="93"/>
        <end position="114"/>
    </location>
</feature>
<evidence type="ECO:0000313" key="2">
    <source>
        <dbReference type="EMBL" id="ORJ31511.1"/>
    </source>
</evidence>
<organism evidence="2 3">
    <name type="scientific">Streptococcus oralis subsp. tigurinus</name>
    <dbReference type="NCBI Taxonomy" id="1077464"/>
    <lineage>
        <taxon>Bacteria</taxon>
        <taxon>Bacillati</taxon>
        <taxon>Bacillota</taxon>
        <taxon>Bacilli</taxon>
        <taxon>Lactobacillales</taxon>
        <taxon>Streptococcaceae</taxon>
        <taxon>Streptococcus</taxon>
    </lineage>
</organism>
<dbReference type="Pfam" id="PF13630">
    <property type="entry name" value="SdpI"/>
    <property type="match status" value="1"/>
</dbReference>
<evidence type="ECO:0000313" key="3">
    <source>
        <dbReference type="Proteomes" id="UP000192532"/>
    </source>
</evidence>
<accession>A0A1X0WXS0</accession>
<proteinExistence type="predicted"/>
<comment type="caution">
    <text evidence="2">The sequence shown here is derived from an EMBL/GenBank/DDBJ whole genome shotgun (WGS) entry which is preliminary data.</text>
</comment>
<name>A0A1X0WXS0_STROR</name>
<dbReference type="InterPro" id="IPR025962">
    <property type="entry name" value="SdpI/YhfL"/>
</dbReference>
<keyword evidence="1" id="KW-0812">Transmembrane</keyword>
<reference evidence="2 3" key="1">
    <citation type="journal article" date="2016" name="PLoS ONE">
        <title>Comparative Genomics Analysis of Streptococcus tigurinus Strains Identifies Genetic Elements Specifically and Uniquely Present in Highly Virulent Strains.</title>
        <authorList>
            <person name="Diene S.M."/>
            <person name="Francois P."/>
            <person name="Zbinden A."/>
            <person name="Entenza J.M."/>
            <person name="Resch G."/>
        </authorList>
    </citation>
    <scope>NUCLEOTIDE SEQUENCE [LARGE SCALE GENOMIC DNA]</scope>
    <source>
        <strain evidence="2 3">859</strain>
    </source>
</reference>
<feature type="transmembrane region" description="Helical" evidence="1">
    <location>
        <begin position="61"/>
        <end position="81"/>
    </location>
</feature>
<sequence length="125" mass="14520">MGFRIFMLIVVLLIPLTMLLFGWLFFRRTPKEINYFFGYRTKRSMRNEETWKFANQYLGKVWYLCGLLSAPLSVIAMAIVFEKGTETMSTVGFIITMIQTTPLVGAMISTEIALKKNFDENGRRK</sequence>
<dbReference type="Proteomes" id="UP000192532">
    <property type="component" value="Unassembled WGS sequence"/>
</dbReference>
<dbReference type="RefSeq" id="WP_084868892.1">
    <property type="nucleotide sequence ID" value="NZ_LNVH01000010.1"/>
</dbReference>
<feature type="transmembrane region" description="Helical" evidence="1">
    <location>
        <begin position="6"/>
        <end position="26"/>
    </location>
</feature>
<dbReference type="AlphaFoldDB" id="A0A1X0WXS0"/>
<protein>
    <submittedName>
        <fullName evidence="2">SdpI/YhfL family protein</fullName>
    </submittedName>
</protein>